<evidence type="ECO:0000313" key="10">
    <source>
        <dbReference type="Ensembl" id="ENSTNIP00000021760.1"/>
    </source>
</evidence>
<evidence type="ECO:0000259" key="9">
    <source>
        <dbReference type="PROSITE" id="PS50800"/>
    </source>
</evidence>
<keyword evidence="11" id="KW-1185">Reference proteome</keyword>
<proteinExistence type="predicted"/>
<dbReference type="FunFam" id="1.10.720.30:FF:000002">
    <property type="entry name" value="Myocardin related transcription factor A"/>
    <property type="match status" value="1"/>
</dbReference>
<feature type="compositionally biased region" description="Polar residues" evidence="8">
    <location>
        <begin position="172"/>
        <end position="202"/>
    </location>
</feature>
<dbReference type="Proteomes" id="UP000007303">
    <property type="component" value="Unassembled WGS sequence"/>
</dbReference>
<dbReference type="GO" id="GO:0005634">
    <property type="term" value="C:nucleus"/>
    <property type="evidence" value="ECO:0007669"/>
    <property type="project" value="UniProtKB-SubCell"/>
</dbReference>
<dbReference type="InterPro" id="IPR036361">
    <property type="entry name" value="SAP_dom_sf"/>
</dbReference>
<dbReference type="PROSITE" id="PS50800">
    <property type="entry name" value="SAP"/>
    <property type="match status" value="1"/>
</dbReference>
<feature type="compositionally biased region" description="Basic and acidic residues" evidence="8">
    <location>
        <begin position="449"/>
        <end position="469"/>
    </location>
</feature>
<feature type="region of interest" description="Disordered" evidence="8">
    <location>
        <begin position="602"/>
        <end position="641"/>
    </location>
</feature>
<accession>H3DML2</accession>
<evidence type="ECO:0000256" key="2">
    <source>
        <dbReference type="ARBA" id="ARBA00022737"/>
    </source>
</evidence>
<keyword evidence="2" id="KW-0677">Repeat</keyword>
<feature type="compositionally biased region" description="Basic and acidic residues" evidence="8">
    <location>
        <begin position="228"/>
        <end position="242"/>
    </location>
</feature>
<dbReference type="AlphaFoldDB" id="H3DML2"/>
<evidence type="ECO:0000256" key="6">
    <source>
        <dbReference type="ARBA" id="ARBA00023242"/>
    </source>
</evidence>
<dbReference type="Gene3D" id="6.10.140.2040">
    <property type="match status" value="1"/>
</dbReference>
<name>H3DML2_TETNG</name>
<dbReference type="Gene3D" id="1.10.720.30">
    <property type="entry name" value="SAP domain"/>
    <property type="match status" value="1"/>
</dbReference>
<keyword evidence="5" id="KW-0804">Transcription</keyword>
<dbReference type="SMART" id="SM00707">
    <property type="entry name" value="RPEL"/>
    <property type="match status" value="3"/>
</dbReference>
<feature type="repeat" description="RPEL" evidence="7">
    <location>
        <begin position="44"/>
        <end position="69"/>
    </location>
</feature>
<dbReference type="OMA" id="HSTNMDN"/>
<dbReference type="STRING" id="99883.ENSTNIP00000021760"/>
<dbReference type="GeneTree" id="ENSGT00950000182979"/>
<protein>
    <submittedName>
        <fullName evidence="10">Myocardin related transcription factor Bb</fullName>
    </submittedName>
</protein>
<feature type="region of interest" description="Disordered" evidence="8">
    <location>
        <begin position="422"/>
        <end position="469"/>
    </location>
</feature>
<keyword evidence="4" id="KW-0175">Coiled coil</keyword>
<dbReference type="GO" id="GO:0051145">
    <property type="term" value="P:smooth muscle cell differentiation"/>
    <property type="evidence" value="ECO:0007669"/>
    <property type="project" value="TreeGrafter"/>
</dbReference>
<dbReference type="Pfam" id="PF02037">
    <property type="entry name" value="SAP"/>
    <property type="match status" value="1"/>
</dbReference>
<evidence type="ECO:0000256" key="1">
    <source>
        <dbReference type="ARBA" id="ARBA00004123"/>
    </source>
</evidence>
<evidence type="ECO:0000313" key="11">
    <source>
        <dbReference type="Proteomes" id="UP000007303"/>
    </source>
</evidence>
<dbReference type="HOGENOM" id="CLU_007042_1_0_1"/>
<dbReference type="GO" id="GO:0003713">
    <property type="term" value="F:transcription coactivator activity"/>
    <property type="evidence" value="ECO:0007669"/>
    <property type="project" value="TreeGrafter"/>
</dbReference>
<reference evidence="10" key="2">
    <citation type="submission" date="2025-08" db="UniProtKB">
        <authorList>
            <consortium name="Ensembl"/>
        </authorList>
    </citation>
    <scope>IDENTIFICATION</scope>
</reference>
<comment type="subcellular location">
    <subcellularLocation>
        <location evidence="1">Nucleus</location>
    </subcellularLocation>
</comment>
<dbReference type="Ensembl" id="ENSTNIT00000021995.1">
    <property type="protein sequence ID" value="ENSTNIP00000021760.1"/>
    <property type="gene ID" value="ENSTNIG00000018586.1"/>
</dbReference>
<dbReference type="Gene3D" id="6.10.150.10">
    <property type="match status" value="1"/>
</dbReference>
<reference evidence="11" key="1">
    <citation type="journal article" date="2004" name="Nature">
        <title>Genome duplication in the teleost fish Tetraodon nigroviridis reveals the early vertebrate proto-karyotype.</title>
        <authorList>
            <person name="Jaillon O."/>
            <person name="Aury J.-M."/>
            <person name="Brunet F."/>
            <person name="Petit J.-L."/>
            <person name="Stange-Thomann N."/>
            <person name="Mauceli E."/>
            <person name="Bouneau L."/>
            <person name="Fischer C."/>
            <person name="Ozouf-Costaz C."/>
            <person name="Bernot A."/>
            <person name="Nicaud S."/>
            <person name="Jaffe D."/>
            <person name="Fisher S."/>
            <person name="Lutfalla G."/>
            <person name="Dossat C."/>
            <person name="Segurens B."/>
            <person name="Dasilva C."/>
            <person name="Salanoubat M."/>
            <person name="Levy M."/>
            <person name="Boudet N."/>
            <person name="Castellano S."/>
            <person name="Anthouard V."/>
            <person name="Jubin C."/>
            <person name="Castelli V."/>
            <person name="Katinka M."/>
            <person name="Vacherie B."/>
            <person name="Biemont C."/>
            <person name="Skalli Z."/>
            <person name="Cattolico L."/>
            <person name="Poulain J."/>
            <person name="De Berardinis V."/>
            <person name="Cruaud C."/>
            <person name="Duprat S."/>
            <person name="Brottier P."/>
            <person name="Coutanceau J.-P."/>
            <person name="Gouzy J."/>
            <person name="Parra G."/>
            <person name="Lardier G."/>
            <person name="Chapple C."/>
            <person name="McKernan K.J."/>
            <person name="McEwan P."/>
            <person name="Bosak S."/>
            <person name="Kellis M."/>
            <person name="Volff J.-N."/>
            <person name="Guigo R."/>
            <person name="Zody M.C."/>
            <person name="Mesirov J."/>
            <person name="Lindblad-Toh K."/>
            <person name="Birren B."/>
            <person name="Nusbaum C."/>
            <person name="Kahn D."/>
            <person name="Robinson-Rechavi M."/>
            <person name="Laudet V."/>
            <person name="Schachter V."/>
            <person name="Quetier F."/>
            <person name="Saurin W."/>
            <person name="Scarpelli C."/>
            <person name="Wincker P."/>
            <person name="Lander E.S."/>
            <person name="Weissenbach J."/>
            <person name="Roest Crollius H."/>
        </authorList>
    </citation>
    <scope>NUCLEOTIDE SEQUENCE [LARGE SCALE GENOMIC DNA]</scope>
</reference>
<feature type="compositionally biased region" description="Low complexity" evidence="8">
    <location>
        <begin position="144"/>
        <end position="163"/>
    </location>
</feature>
<dbReference type="PANTHER" id="PTHR22793:SF5">
    <property type="entry name" value="MYOCARDIN-RELATED TRANSCRIPTION FACTOR B"/>
    <property type="match status" value="1"/>
</dbReference>
<evidence type="ECO:0000256" key="7">
    <source>
        <dbReference type="PROSITE-ProRule" id="PRU00401"/>
    </source>
</evidence>
<dbReference type="Pfam" id="PF02755">
    <property type="entry name" value="RPEL"/>
    <property type="match status" value="2"/>
</dbReference>
<dbReference type="SMART" id="SM00513">
    <property type="entry name" value="SAP"/>
    <property type="match status" value="1"/>
</dbReference>
<reference evidence="10" key="3">
    <citation type="submission" date="2025-09" db="UniProtKB">
        <authorList>
            <consortium name="Ensembl"/>
        </authorList>
    </citation>
    <scope>IDENTIFICATION</scope>
</reference>
<dbReference type="InterPro" id="IPR004018">
    <property type="entry name" value="RPEL_repeat"/>
</dbReference>
<dbReference type="InParanoid" id="H3DML2"/>
<keyword evidence="6" id="KW-0539">Nucleus</keyword>
<dbReference type="InterPro" id="IPR003034">
    <property type="entry name" value="SAP_dom"/>
</dbReference>
<feature type="compositionally biased region" description="Low complexity" evidence="8">
    <location>
        <begin position="519"/>
        <end position="531"/>
    </location>
</feature>
<dbReference type="PROSITE" id="PS51073">
    <property type="entry name" value="RPEL"/>
    <property type="match status" value="2"/>
</dbReference>
<dbReference type="PANTHER" id="PTHR22793">
    <property type="entry name" value="MYOCARDIN-RELATED TRANSCRIPTION FACTOR-RELATED"/>
    <property type="match status" value="1"/>
</dbReference>
<evidence type="ECO:0000256" key="3">
    <source>
        <dbReference type="ARBA" id="ARBA00023015"/>
    </source>
</evidence>
<evidence type="ECO:0000256" key="4">
    <source>
        <dbReference type="ARBA" id="ARBA00023054"/>
    </source>
</evidence>
<dbReference type="InterPro" id="IPR043451">
    <property type="entry name" value="Myocardin-like"/>
</dbReference>
<feature type="repeat" description="RPEL" evidence="7">
    <location>
        <begin position="88"/>
        <end position="113"/>
    </location>
</feature>
<evidence type="ECO:0000256" key="5">
    <source>
        <dbReference type="ARBA" id="ARBA00023163"/>
    </source>
</evidence>
<sequence>VLQLCLQQRRTREQLVEQGIMPSLKAPATFHERIRSLERARTGSFLKHKLCSRPERSELVRMHILQETQAEPSLQATQMKLKRARLANNLNEKIAQRPGPLELVEKNILPVSSATEDVPSDNKAESLKPADVYIFNEDSSEALSPQQPANQQSASSTSTSTSSRETGENDAISASSRISPSTQSASDAVSLASPTEQLSSQKAPTPHPTATVTPCGSVLVKQSLSKLPNDKSRSKRSKEPKPRVKKLKYHQYIPPDRKQELSEVPMDSAYARLLQQQQQFLQLQILSQQQFNFQPSPAANVNRPTAEAQTSCSSVVLAAAAAPSHAQSQTNCKPDHLPAKLDEMKVAELKMELKLRSLPVSGTKTDLIERLKLYQETSNLQTAAAAVEKTVIPEAPQPENAKLSPPVSPIASRVSSLGIEDRGVADGPAKLTDAASSPHAVGSAVEESPAEKGRPEKDSEKDKRLHEKERQIEELMRKLEQEQRLVEELKMQLEVEKRSLHGDSPTHLSPLQVKDENTSPSSCSGACSSPGLPVLIKQEQAEDPCAPGLQSRFALSQQAEQPEQPAEAGAHILLAAPFPTTAVAIQLPSSSIIVQGPDNGAGLGLLPGPAQMPPNTEASPQHRSSQPHSVRRPGGLTAPRQPFLTRFQRGDVPQEPPPAKPGLKTLQMWLGQLWNLEAAVFVLKSAHSSQTAFMQQPKFPKHVSKSKDPPCYEDAVKQTRTLQSAVQGPNAASQQMDDLFDVLIKSGEISPFIRQDATCQERPLPVTASVTTLPINTVLSRPPPLVQVAQLPAASLGTGPALAELSSQSLLACSGSPVVTMEMDFNESPLPSSLNLHSAGMDNMDWLDLNLSAEGVSPLDMSAPVGVFSDLLDSQELQLNWD</sequence>
<feature type="compositionally biased region" description="Polar residues" evidence="8">
    <location>
        <begin position="616"/>
        <end position="628"/>
    </location>
</feature>
<keyword evidence="3" id="KW-0805">Transcription regulation</keyword>
<organism evidence="10 11">
    <name type="scientific">Tetraodon nigroviridis</name>
    <name type="common">Spotted green pufferfish</name>
    <name type="synonym">Chelonodon nigroviridis</name>
    <dbReference type="NCBI Taxonomy" id="99883"/>
    <lineage>
        <taxon>Eukaryota</taxon>
        <taxon>Metazoa</taxon>
        <taxon>Chordata</taxon>
        <taxon>Craniata</taxon>
        <taxon>Vertebrata</taxon>
        <taxon>Euteleostomi</taxon>
        <taxon>Actinopterygii</taxon>
        <taxon>Neopterygii</taxon>
        <taxon>Teleostei</taxon>
        <taxon>Neoteleostei</taxon>
        <taxon>Acanthomorphata</taxon>
        <taxon>Eupercaria</taxon>
        <taxon>Tetraodontiformes</taxon>
        <taxon>Tetradontoidea</taxon>
        <taxon>Tetraodontidae</taxon>
        <taxon>Tetraodon</taxon>
    </lineage>
</organism>
<dbReference type="GO" id="GO:0045944">
    <property type="term" value="P:positive regulation of transcription by RNA polymerase II"/>
    <property type="evidence" value="ECO:0007669"/>
    <property type="project" value="TreeGrafter"/>
</dbReference>
<feature type="region of interest" description="Disordered" evidence="8">
    <location>
        <begin position="141"/>
        <end position="251"/>
    </location>
</feature>
<feature type="domain" description="SAP" evidence="9">
    <location>
        <begin position="341"/>
        <end position="375"/>
    </location>
</feature>
<evidence type="ECO:0000256" key="8">
    <source>
        <dbReference type="SAM" id="MobiDB-lite"/>
    </source>
</evidence>
<feature type="region of interest" description="Disordered" evidence="8">
    <location>
        <begin position="496"/>
        <end position="531"/>
    </location>
</feature>
<dbReference type="SUPFAM" id="SSF68906">
    <property type="entry name" value="SAP domain"/>
    <property type="match status" value="1"/>
</dbReference>